<dbReference type="GO" id="GO:0004568">
    <property type="term" value="F:chitinase activity"/>
    <property type="evidence" value="ECO:0007669"/>
    <property type="project" value="TreeGrafter"/>
</dbReference>
<name>A0A8S9N7D9_BRACR</name>
<proteinExistence type="predicted"/>
<dbReference type="InterPro" id="IPR023346">
    <property type="entry name" value="Lysozyme-like_dom_sf"/>
</dbReference>
<sequence length="209" mass="23164">MHCPMNTSIPHFHSSHNYLSKLIPPQQKKWLSKEQSSKRPTPSGGGGGLNADPRDTIEYVVIVSRVGYWCSAKGFYIRQAFITAAQSFSPIKEPSLSVKSPSCWLSFHLNLEREEGIAKLAQSTLVNREKPTTVAIRSKSHGTSTTVQPEGSLDCLFLTYPDMVARSPEVAFKSSMWFWNQNVRPVLDQSFGATTRRINGGECSGAKQS</sequence>
<dbReference type="EMBL" id="QGKX02001621">
    <property type="protein sequence ID" value="KAF3499742.1"/>
    <property type="molecule type" value="Genomic_DNA"/>
</dbReference>
<evidence type="ECO:0000313" key="2">
    <source>
        <dbReference type="EMBL" id="KAF3499742.1"/>
    </source>
</evidence>
<dbReference type="AlphaFoldDB" id="A0A8S9N7D9"/>
<organism evidence="2 3">
    <name type="scientific">Brassica cretica</name>
    <name type="common">Mustard</name>
    <dbReference type="NCBI Taxonomy" id="69181"/>
    <lineage>
        <taxon>Eukaryota</taxon>
        <taxon>Viridiplantae</taxon>
        <taxon>Streptophyta</taxon>
        <taxon>Embryophyta</taxon>
        <taxon>Tracheophyta</taxon>
        <taxon>Spermatophyta</taxon>
        <taxon>Magnoliopsida</taxon>
        <taxon>eudicotyledons</taxon>
        <taxon>Gunneridae</taxon>
        <taxon>Pentapetalae</taxon>
        <taxon>rosids</taxon>
        <taxon>malvids</taxon>
        <taxon>Brassicales</taxon>
        <taxon>Brassicaceae</taxon>
        <taxon>Brassiceae</taxon>
        <taxon>Brassica</taxon>
    </lineage>
</organism>
<dbReference type="Gene3D" id="1.10.530.10">
    <property type="match status" value="1"/>
</dbReference>
<comment type="caution">
    <text evidence="2">The sequence shown here is derived from an EMBL/GenBank/DDBJ whole genome shotgun (WGS) entry which is preliminary data.</text>
</comment>
<dbReference type="SUPFAM" id="SSF53955">
    <property type="entry name" value="Lysozyme-like"/>
    <property type="match status" value="1"/>
</dbReference>
<evidence type="ECO:0000313" key="3">
    <source>
        <dbReference type="Proteomes" id="UP000712600"/>
    </source>
</evidence>
<dbReference type="PANTHER" id="PTHR22595">
    <property type="entry name" value="CHITINASE-RELATED"/>
    <property type="match status" value="1"/>
</dbReference>
<gene>
    <name evidence="2" type="ORF">F2Q69_00042707</name>
</gene>
<protein>
    <submittedName>
        <fullName evidence="2">Uncharacterized protein</fullName>
    </submittedName>
</protein>
<dbReference type="Proteomes" id="UP000712600">
    <property type="component" value="Unassembled WGS sequence"/>
</dbReference>
<evidence type="ECO:0000256" key="1">
    <source>
        <dbReference type="SAM" id="MobiDB-lite"/>
    </source>
</evidence>
<reference evidence="2" key="1">
    <citation type="submission" date="2019-12" db="EMBL/GenBank/DDBJ databases">
        <title>Genome sequencing and annotation of Brassica cretica.</title>
        <authorList>
            <person name="Studholme D.J."/>
            <person name="Sarris P."/>
        </authorList>
    </citation>
    <scope>NUCLEOTIDE SEQUENCE</scope>
    <source>
        <strain evidence="2">PFS-109/04</strain>
        <tissue evidence="2">Leaf</tissue>
    </source>
</reference>
<accession>A0A8S9N7D9</accession>
<dbReference type="PANTHER" id="PTHR22595:SF126">
    <property type="entry name" value="CHITIN-BINDING TYPE-1 DOMAIN-CONTAINING PROTEIN"/>
    <property type="match status" value="1"/>
</dbReference>
<feature type="region of interest" description="Disordered" evidence="1">
    <location>
        <begin position="30"/>
        <end position="51"/>
    </location>
</feature>